<reference evidence="4 5" key="1">
    <citation type="submission" date="2022-04" db="EMBL/GenBank/DDBJ databases">
        <title>Positive selection, recombination, and allopatry shape intraspecific diversity of widespread and dominant cyanobacteria.</title>
        <authorList>
            <person name="Wei J."/>
            <person name="Shu W."/>
            <person name="Hu C."/>
        </authorList>
    </citation>
    <scope>NUCLEOTIDE SEQUENCE [LARGE SCALE GENOMIC DNA]</scope>
    <source>
        <strain evidence="4 5">GB2-A4</strain>
    </source>
</reference>
<dbReference type="SMART" id="SM00966">
    <property type="entry name" value="SpoVT_AbrB"/>
    <property type="match status" value="1"/>
</dbReference>
<protein>
    <submittedName>
        <fullName evidence="4">AbrB/MazE/SpoVT family DNA-binding domain-containing protein</fullName>
    </submittedName>
</protein>
<dbReference type="PROSITE" id="PS51740">
    <property type="entry name" value="SPOVT_ABRB"/>
    <property type="match status" value="1"/>
</dbReference>
<evidence type="ECO:0000259" key="3">
    <source>
        <dbReference type="PROSITE" id="PS51740"/>
    </source>
</evidence>
<comment type="caution">
    <text evidence="4">The sequence shown here is derived from an EMBL/GenBank/DDBJ whole genome shotgun (WGS) entry which is preliminary data.</text>
</comment>
<gene>
    <name evidence="4" type="ORF">NC998_16000</name>
</gene>
<evidence type="ECO:0000313" key="5">
    <source>
        <dbReference type="Proteomes" id="UP001464891"/>
    </source>
</evidence>
<dbReference type="Gene3D" id="2.10.260.10">
    <property type="match status" value="1"/>
</dbReference>
<organism evidence="4 5">
    <name type="scientific">Trichocoleus desertorum GB2-A4</name>
    <dbReference type="NCBI Taxonomy" id="2933944"/>
    <lineage>
        <taxon>Bacteria</taxon>
        <taxon>Bacillati</taxon>
        <taxon>Cyanobacteriota</taxon>
        <taxon>Cyanophyceae</taxon>
        <taxon>Leptolyngbyales</taxon>
        <taxon>Trichocoleusaceae</taxon>
        <taxon>Trichocoleus</taxon>
    </lineage>
</organism>
<dbReference type="RefSeq" id="WP_190436921.1">
    <property type="nucleotide sequence ID" value="NZ_JAMPKM010000009.1"/>
</dbReference>
<dbReference type="GO" id="GO:0003677">
    <property type="term" value="F:DNA binding"/>
    <property type="evidence" value="ECO:0007669"/>
    <property type="project" value="UniProtKB-KW"/>
</dbReference>
<feature type="region of interest" description="Disordered" evidence="2">
    <location>
        <begin position="66"/>
        <end position="88"/>
    </location>
</feature>
<keyword evidence="1 4" id="KW-0238">DNA-binding</keyword>
<keyword evidence="5" id="KW-1185">Reference proteome</keyword>
<dbReference type="Pfam" id="PF04014">
    <property type="entry name" value="MazE_antitoxin"/>
    <property type="match status" value="1"/>
</dbReference>
<feature type="domain" description="SpoVT-AbrB" evidence="3">
    <location>
        <begin position="7"/>
        <end position="50"/>
    </location>
</feature>
<dbReference type="EMBL" id="JAMPKM010000009">
    <property type="protein sequence ID" value="MEP0818602.1"/>
    <property type="molecule type" value="Genomic_DNA"/>
</dbReference>
<dbReference type="InterPro" id="IPR037914">
    <property type="entry name" value="SpoVT-AbrB_sf"/>
</dbReference>
<dbReference type="InterPro" id="IPR007159">
    <property type="entry name" value="SpoVT-AbrB_dom"/>
</dbReference>
<sequence>MNPVVKTRIIKIGNSQGIRIPKLLLEQLQLSDEVELEVQQNQLIIRPVRSVRQRWDEEFQKMAEHGDDHLLDQEPTSLTSWDSDEWEW</sequence>
<accession>A0ABV0J9Y7</accession>
<evidence type="ECO:0000313" key="4">
    <source>
        <dbReference type="EMBL" id="MEP0818602.1"/>
    </source>
</evidence>
<dbReference type="Proteomes" id="UP001464891">
    <property type="component" value="Unassembled WGS sequence"/>
</dbReference>
<evidence type="ECO:0000256" key="1">
    <source>
        <dbReference type="PROSITE-ProRule" id="PRU01076"/>
    </source>
</evidence>
<dbReference type="SUPFAM" id="SSF89447">
    <property type="entry name" value="AbrB/MazE/MraZ-like"/>
    <property type="match status" value="1"/>
</dbReference>
<name>A0ABV0J9Y7_9CYAN</name>
<proteinExistence type="predicted"/>
<evidence type="ECO:0000256" key="2">
    <source>
        <dbReference type="SAM" id="MobiDB-lite"/>
    </source>
</evidence>